<dbReference type="InterPro" id="IPR050555">
    <property type="entry name" value="Bact_Solute-Bind_Prot2"/>
</dbReference>
<dbReference type="Gene3D" id="3.40.50.2300">
    <property type="match status" value="2"/>
</dbReference>
<dbReference type="RefSeq" id="WP_013585085.1">
    <property type="nucleotide sequence ID" value="NC_015125.1"/>
</dbReference>
<dbReference type="EMBL" id="AP012052">
    <property type="protein sequence ID" value="BAJ74960.1"/>
    <property type="molecule type" value="Genomic_DNA"/>
</dbReference>
<feature type="domain" description="Periplasmic binding protein" evidence="3">
    <location>
        <begin position="47"/>
        <end position="302"/>
    </location>
</feature>
<organism evidence="4 5">
    <name type="scientific">Microbacterium testaceum (strain StLB037)</name>
    <dbReference type="NCBI Taxonomy" id="979556"/>
    <lineage>
        <taxon>Bacteria</taxon>
        <taxon>Bacillati</taxon>
        <taxon>Actinomycetota</taxon>
        <taxon>Actinomycetes</taxon>
        <taxon>Micrococcales</taxon>
        <taxon>Microbacteriaceae</taxon>
        <taxon>Microbacterium</taxon>
    </lineage>
</organism>
<dbReference type="OrthoDB" id="9781890at2"/>
<proteinExistence type="predicted"/>
<dbReference type="GO" id="GO:0030246">
    <property type="term" value="F:carbohydrate binding"/>
    <property type="evidence" value="ECO:0007669"/>
    <property type="project" value="TreeGrafter"/>
</dbReference>
<protein>
    <submittedName>
        <fullName evidence="4">ABC-type sugar transport system, periplasmic component</fullName>
    </submittedName>
</protein>
<accession>E8NDA2</accession>
<dbReference type="GO" id="GO:0030288">
    <property type="term" value="C:outer membrane-bounded periplasmic space"/>
    <property type="evidence" value="ECO:0007669"/>
    <property type="project" value="TreeGrafter"/>
</dbReference>
<keyword evidence="4" id="KW-0813">Transport</keyword>
<evidence type="ECO:0000259" key="3">
    <source>
        <dbReference type="Pfam" id="PF13407"/>
    </source>
</evidence>
<evidence type="ECO:0000256" key="2">
    <source>
        <dbReference type="SAM" id="SignalP"/>
    </source>
</evidence>
<dbReference type="InterPro" id="IPR028082">
    <property type="entry name" value="Peripla_BP_I"/>
</dbReference>
<evidence type="ECO:0000313" key="5">
    <source>
        <dbReference type="Proteomes" id="UP000008975"/>
    </source>
</evidence>
<dbReference type="PANTHER" id="PTHR30036">
    <property type="entry name" value="D-XYLOSE-BINDING PERIPLASMIC PROTEIN"/>
    <property type="match status" value="1"/>
</dbReference>
<dbReference type="KEGG" id="mts:MTES_1996"/>
<dbReference type="AlphaFoldDB" id="E8NDA2"/>
<dbReference type="eggNOG" id="COG1879">
    <property type="taxonomic scope" value="Bacteria"/>
</dbReference>
<dbReference type="InterPro" id="IPR013459">
    <property type="entry name" value="RhaS"/>
</dbReference>
<reference evidence="4 5" key="1">
    <citation type="journal article" date="2011" name="J. Bacteriol.">
        <title>Genome sequence of Microbacterium testaceum StLB037, an N-acylhomoserine lactone-degrading bacterium isolated from potato leaves.</title>
        <authorList>
            <person name="Morohoshi T."/>
            <person name="Wang W.-Z."/>
            <person name="Someya N."/>
            <person name="Ikeda T."/>
        </authorList>
    </citation>
    <scope>NUCLEOTIDE SEQUENCE [LARGE SCALE GENOMIC DNA]</scope>
    <source>
        <strain evidence="4 5">StLB037</strain>
    </source>
</reference>
<keyword evidence="4" id="KW-0762">Sugar transport</keyword>
<dbReference type="PANTHER" id="PTHR30036:SF8">
    <property type="entry name" value="ABC-TYPE SUGAR TRANSPORT SYSTEM PERIPLASMIC COMPONENT-LIKE PROTEIN"/>
    <property type="match status" value="1"/>
</dbReference>
<dbReference type="STRING" id="979556.MTES_1996"/>
<keyword evidence="2" id="KW-0732">Signal</keyword>
<feature type="signal peptide" evidence="2">
    <location>
        <begin position="1"/>
        <end position="25"/>
    </location>
</feature>
<sequence>MFAFTRKTRVGTAAAALTLAVTLLATGCSGGAGGGSSEGGDGGNLSITFLPKNLGNPYFETSNKGGEEAIKEFGGTFEQVGPSEATPTSQVQYIQTAAQQGVGGLVISANDPSAICDALDEARSAGVKVVTFDSDTDAKCRDLFINQATADGIAKVQVDLVAKQIGDAGQVAILSAAANATNQNTWIELMKKDFAANHPNIELVDVVYGDDDDQTSFDRTAALLQTYPNLKGIVSPTTVGIAAAGRYLSTSEYKGKVALTGLGTPNQLREYVQDGTITSFALWNPADLGYLSAYATKALIDGTITGKEGDTFEAGKLGSFTVGADATVLLGDPYVFDASNIGNFDF</sequence>
<feature type="chain" id="PRO_5039350898" evidence="2">
    <location>
        <begin position="26"/>
        <end position="346"/>
    </location>
</feature>
<dbReference type="InterPro" id="IPR025997">
    <property type="entry name" value="SBP_2_dom"/>
</dbReference>
<evidence type="ECO:0000313" key="4">
    <source>
        <dbReference type="EMBL" id="BAJ74960.1"/>
    </source>
</evidence>
<reference key="2">
    <citation type="submission" date="2011-02" db="EMBL/GenBank/DDBJ databases">
        <title>Genome sequence of Microbacterium testaceum StLB037.</title>
        <authorList>
            <person name="Morohoshi T."/>
            <person name="Wang W.Z."/>
            <person name="Someya N."/>
            <person name="Ikeda T."/>
        </authorList>
    </citation>
    <scope>NUCLEOTIDE SEQUENCE</scope>
    <source>
        <strain>StLB037</strain>
    </source>
</reference>
<dbReference type="Pfam" id="PF13407">
    <property type="entry name" value="Peripla_BP_4"/>
    <property type="match status" value="1"/>
</dbReference>
<dbReference type="NCBIfam" id="TIGR02637">
    <property type="entry name" value="RhaS"/>
    <property type="match status" value="1"/>
</dbReference>
<dbReference type="CDD" id="cd20000">
    <property type="entry name" value="PBP1_ABC_rhamnose"/>
    <property type="match status" value="1"/>
</dbReference>
<dbReference type="HOGENOM" id="CLU_037628_3_0_11"/>
<dbReference type="Proteomes" id="UP000008975">
    <property type="component" value="Chromosome"/>
</dbReference>
<evidence type="ECO:0000256" key="1">
    <source>
        <dbReference type="ARBA" id="ARBA00004196"/>
    </source>
</evidence>
<dbReference type="GO" id="GO:0015762">
    <property type="term" value="P:rhamnose transmembrane transport"/>
    <property type="evidence" value="ECO:0007669"/>
    <property type="project" value="InterPro"/>
</dbReference>
<comment type="subcellular location">
    <subcellularLocation>
        <location evidence="1">Cell envelope</location>
    </subcellularLocation>
</comment>
<dbReference type="SUPFAM" id="SSF53822">
    <property type="entry name" value="Periplasmic binding protein-like I"/>
    <property type="match status" value="1"/>
</dbReference>
<gene>
    <name evidence="4" type="ordered locus">MTES_1996</name>
</gene>
<dbReference type="PROSITE" id="PS51257">
    <property type="entry name" value="PROKAR_LIPOPROTEIN"/>
    <property type="match status" value="1"/>
</dbReference>
<name>E8NDA2_MICTS</name>